<sequence length="142" mass="15157">MITSIWVIGEFPAVRPSGRGHPHQRAVKRSRGHGVARQQEVQREDCAGVPRPHGSGHVPPETARLPAAAGPGRGDQVGRPAHPAEKFLRVRYSHRQGAKRDPAAAQTARHGDRQPARGPGVPATSWRRPPQPTAAAPTTAAT</sequence>
<evidence type="ECO:0000256" key="1">
    <source>
        <dbReference type="SAM" id="MobiDB-lite"/>
    </source>
</evidence>
<organism evidence="2 3">
    <name type="scientific">Elysia chlorotica</name>
    <name type="common">Eastern emerald elysia</name>
    <name type="synonym">Sea slug</name>
    <dbReference type="NCBI Taxonomy" id="188477"/>
    <lineage>
        <taxon>Eukaryota</taxon>
        <taxon>Metazoa</taxon>
        <taxon>Spiralia</taxon>
        <taxon>Lophotrochozoa</taxon>
        <taxon>Mollusca</taxon>
        <taxon>Gastropoda</taxon>
        <taxon>Heterobranchia</taxon>
        <taxon>Euthyneura</taxon>
        <taxon>Panpulmonata</taxon>
        <taxon>Sacoglossa</taxon>
        <taxon>Placobranchoidea</taxon>
        <taxon>Plakobranchidae</taxon>
        <taxon>Elysia</taxon>
    </lineage>
</organism>
<feature type="compositionally biased region" description="Low complexity" evidence="1">
    <location>
        <begin position="133"/>
        <end position="142"/>
    </location>
</feature>
<dbReference type="Proteomes" id="UP000271974">
    <property type="component" value="Unassembled WGS sequence"/>
</dbReference>
<protein>
    <submittedName>
        <fullName evidence="2">Uncharacterized protein</fullName>
    </submittedName>
</protein>
<dbReference type="AlphaFoldDB" id="A0A433SVQ0"/>
<keyword evidence="3" id="KW-1185">Reference proteome</keyword>
<comment type="caution">
    <text evidence="2">The sequence shown here is derived from an EMBL/GenBank/DDBJ whole genome shotgun (WGS) entry which is preliminary data.</text>
</comment>
<proteinExistence type="predicted"/>
<evidence type="ECO:0000313" key="2">
    <source>
        <dbReference type="EMBL" id="RUS73388.1"/>
    </source>
</evidence>
<evidence type="ECO:0000313" key="3">
    <source>
        <dbReference type="Proteomes" id="UP000271974"/>
    </source>
</evidence>
<gene>
    <name evidence="2" type="ORF">EGW08_018848</name>
</gene>
<feature type="region of interest" description="Disordered" evidence="1">
    <location>
        <begin position="16"/>
        <end position="142"/>
    </location>
</feature>
<feature type="compositionally biased region" description="Basic residues" evidence="1">
    <location>
        <begin position="18"/>
        <end position="34"/>
    </location>
</feature>
<dbReference type="EMBL" id="RQTK01000942">
    <property type="protein sequence ID" value="RUS73388.1"/>
    <property type="molecule type" value="Genomic_DNA"/>
</dbReference>
<accession>A0A433SVQ0</accession>
<name>A0A433SVQ0_ELYCH</name>
<reference evidence="2 3" key="1">
    <citation type="submission" date="2019-01" db="EMBL/GenBank/DDBJ databases">
        <title>A draft genome assembly of the solar-powered sea slug Elysia chlorotica.</title>
        <authorList>
            <person name="Cai H."/>
            <person name="Li Q."/>
            <person name="Fang X."/>
            <person name="Li J."/>
            <person name="Curtis N.E."/>
            <person name="Altenburger A."/>
            <person name="Shibata T."/>
            <person name="Feng M."/>
            <person name="Maeda T."/>
            <person name="Schwartz J.A."/>
            <person name="Shigenobu S."/>
            <person name="Lundholm N."/>
            <person name="Nishiyama T."/>
            <person name="Yang H."/>
            <person name="Hasebe M."/>
            <person name="Li S."/>
            <person name="Pierce S.K."/>
            <person name="Wang J."/>
        </authorList>
    </citation>
    <scope>NUCLEOTIDE SEQUENCE [LARGE SCALE GENOMIC DNA]</scope>
    <source>
        <strain evidence="2">EC2010</strain>
        <tissue evidence="2">Whole organism of an adult</tissue>
    </source>
</reference>